<dbReference type="Pfam" id="PF01641">
    <property type="entry name" value="SelR"/>
    <property type="match status" value="1"/>
</dbReference>
<dbReference type="PROSITE" id="PS51790">
    <property type="entry name" value="MSRB"/>
    <property type="match status" value="1"/>
</dbReference>
<evidence type="ECO:0000256" key="1">
    <source>
        <dbReference type="ARBA" id="ARBA00007174"/>
    </source>
</evidence>
<keyword evidence="2 5" id="KW-0479">Metal-binding</keyword>
<keyword evidence="4 5" id="KW-0560">Oxidoreductase</keyword>
<name>A0AAJ0G821_9PEZI</name>
<evidence type="ECO:0000313" key="7">
    <source>
        <dbReference type="EMBL" id="KAK3051751.1"/>
    </source>
</evidence>
<dbReference type="InterPro" id="IPR002579">
    <property type="entry name" value="Met_Sox_Rdtase_MsrB_dom"/>
</dbReference>
<evidence type="ECO:0000313" key="8">
    <source>
        <dbReference type="Proteomes" id="UP001271007"/>
    </source>
</evidence>
<comment type="cofactor">
    <cofactor evidence="5">
        <name>Zn(2+)</name>
        <dbReference type="ChEBI" id="CHEBI:29105"/>
    </cofactor>
    <text evidence="5">Binds 1 zinc ion per subunit.</text>
</comment>
<evidence type="ECO:0000256" key="5">
    <source>
        <dbReference type="RuleBase" id="RU365044"/>
    </source>
</evidence>
<comment type="caution">
    <text evidence="7">The sequence shown here is derived from an EMBL/GenBank/DDBJ whole genome shotgun (WGS) entry which is preliminary data.</text>
</comment>
<protein>
    <recommendedName>
        <fullName evidence="5">Peptide-methionine (R)-S-oxide reductase</fullName>
        <ecNumber evidence="5">1.8.4.12</ecNumber>
    </recommendedName>
</protein>
<dbReference type="EMBL" id="JAWDJX010000024">
    <property type="protein sequence ID" value="KAK3051751.1"/>
    <property type="molecule type" value="Genomic_DNA"/>
</dbReference>
<dbReference type="GO" id="GO:0006979">
    <property type="term" value="P:response to oxidative stress"/>
    <property type="evidence" value="ECO:0007669"/>
    <property type="project" value="InterPro"/>
</dbReference>
<dbReference type="GO" id="GO:0033743">
    <property type="term" value="F:peptide-methionine (R)-S-oxide reductase activity"/>
    <property type="evidence" value="ECO:0007669"/>
    <property type="project" value="UniProtKB-EC"/>
</dbReference>
<comment type="similarity">
    <text evidence="1 5">Belongs to the MsrB Met sulfoxide reductase family.</text>
</comment>
<dbReference type="InterPro" id="IPR028427">
    <property type="entry name" value="Met_Sox_Rdtase_MsrB"/>
</dbReference>
<dbReference type="Proteomes" id="UP001271007">
    <property type="component" value="Unassembled WGS sequence"/>
</dbReference>
<dbReference type="SUPFAM" id="SSF51316">
    <property type="entry name" value="Mss4-like"/>
    <property type="match status" value="1"/>
</dbReference>
<dbReference type="FunFam" id="2.170.150.20:FF:000009">
    <property type="entry name" value="Peptide-methionine (R)-S-oxide reductase"/>
    <property type="match status" value="1"/>
</dbReference>
<accession>A0AAJ0G821</accession>
<dbReference type="Gene3D" id="2.170.150.20">
    <property type="entry name" value="Peptide methionine sulfoxide reductase"/>
    <property type="match status" value="1"/>
</dbReference>
<reference evidence="7" key="1">
    <citation type="submission" date="2023-04" db="EMBL/GenBank/DDBJ databases">
        <title>Black Yeasts Isolated from many extreme environments.</title>
        <authorList>
            <person name="Coleine C."/>
            <person name="Stajich J.E."/>
            <person name="Selbmann L."/>
        </authorList>
    </citation>
    <scope>NUCLEOTIDE SEQUENCE</scope>
    <source>
        <strain evidence="7">CCFEE 5312</strain>
    </source>
</reference>
<proteinExistence type="inferred from homology"/>
<sequence>MSHPVQKSDSEWQAVLNPDQFRVLRQKGTEAPFSGEYDKHSPSSGTYNCAACEAPLYRADQKFKSGCGWPAFFDTVPGAVTRHSDKTFGMERIEIVCTNCGGHLGHVFKGEGYPTPTDERHCVNSVSMKFSDKDPVVDGEKAKA</sequence>
<dbReference type="PANTHER" id="PTHR46081">
    <property type="entry name" value="PEPTIDE METHIONINE SULFOXIDE REDUCTASE 2"/>
    <property type="match status" value="1"/>
</dbReference>
<feature type="domain" description="MsrB" evidence="6">
    <location>
        <begin position="9"/>
        <end position="133"/>
    </location>
</feature>
<dbReference type="GO" id="GO:0030091">
    <property type="term" value="P:protein repair"/>
    <property type="evidence" value="ECO:0007669"/>
    <property type="project" value="InterPro"/>
</dbReference>
<dbReference type="EC" id="1.8.4.12" evidence="5"/>
<dbReference type="AlphaFoldDB" id="A0AAJ0G821"/>
<evidence type="ECO:0000256" key="4">
    <source>
        <dbReference type="ARBA" id="ARBA00023002"/>
    </source>
</evidence>
<comment type="catalytic activity">
    <reaction evidence="5">
        <text>L-methionyl-[protein] + [thioredoxin]-disulfide + H2O = L-methionyl-(R)-S-oxide-[protein] + [thioredoxin]-dithiol</text>
        <dbReference type="Rhea" id="RHEA:24164"/>
        <dbReference type="Rhea" id="RHEA-COMP:10698"/>
        <dbReference type="Rhea" id="RHEA-COMP:10700"/>
        <dbReference type="Rhea" id="RHEA-COMP:12313"/>
        <dbReference type="Rhea" id="RHEA-COMP:12314"/>
        <dbReference type="ChEBI" id="CHEBI:15377"/>
        <dbReference type="ChEBI" id="CHEBI:16044"/>
        <dbReference type="ChEBI" id="CHEBI:29950"/>
        <dbReference type="ChEBI" id="CHEBI:45764"/>
        <dbReference type="ChEBI" id="CHEBI:50058"/>
        <dbReference type="EC" id="1.8.4.12"/>
    </reaction>
</comment>
<dbReference type="PANTHER" id="PTHR46081:SF8">
    <property type="entry name" value="PEPTIDE METHIONINE SULFOXIDE REDUCTASE 2"/>
    <property type="match status" value="1"/>
</dbReference>
<evidence type="ECO:0000256" key="2">
    <source>
        <dbReference type="ARBA" id="ARBA00022723"/>
    </source>
</evidence>
<evidence type="ECO:0000259" key="6">
    <source>
        <dbReference type="PROSITE" id="PS51790"/>
    </source>
</evidence>
<organism evidence="7 8">
    <name type="scientific">Extremus antarcticus</name>
    <dbReference type="NCBI Taxonomy" id="702011"/>
    <lineage>
        <taxon>Eukaryota</taxon>
        <taxon>Fungi</taxon>
        <taxon>Dikarya</taxon>
        <taxon>Ascomycota</taxon>
        <taxon>Pezizomycotina</taxon>
        <taxon>Dothideomycetes</taxon>
        <taxon>Dothideomycetidae</taxon>
        <taxon>Mycosphaerellales</taxon>
        <taxon>Extremaceae</taxon>
        <taxon>Extremus</taxon>
    </lineage>
</organism>
<evidence type="ECO:0000256" key="3">
    <source>
        <dbReference type="ARBA" id="ARBA00022833"/>
    </source>
</evidence>
<keyword evidence="3 5" id="KW-0862">Zinc</keyword>
<dbReference type="GO" id="GO:0046872">
    <property type="term" value="F:metal ion binding"/>
    <property type="evidence" value="ECO:0007669"/>
    <property type="project" value="UniProtKB-KW"/>
</dbReference>
<dbReference type="InterPro" id="IPR011057">
    <property type="entry name" value="Mss4-like_sf"/>
</dbReference>
<dbReference type="NCBIfam" id="TIGR00357">
    <property type="entry name" value="peptide-methionine (R)-S-oxide reductase MsrB"/>
    <property type="match status" value="1"/>
</dbReference>
<gene>
    <name evidence="7" type="ORF">LTR09_007051</name>
</gene>
<keyword evidence="8" id="KW-1185">Reference proteome</keyword>